<dbReference type="RefSeq" id="XP_031869490.1">
    <property type="nucleotide sequence ID" value="XM_032014809.1"/>
</dbReference>
<accession>A0A370TMU0</accession>
<evidence type="ECO:0000313" key="2">
    <source>
        <dbReference type="EMBL" id="RDL36834.1"/>
    </source>
</evidence>
<evidence type="ECO:0008006" key="4">
    <source>
        <dbReference type="Google" id="ProtNLM"/>
    </source>
</evidence>
<name>A0A370TMU0_9HELO</name>
<evidence type="ECO:0000313" key="3">
    <source>
        <dbReference type="Proteomes" id="UP000254866"/>
    </source>
</evidence>
<dbReference type="AlphaFoldDB" id="A0A370TMU0"/>
<organism evidence="2 3">
    <name type="scientific">Venustampulla echinocandica</name>
    <dbReference type="NCBI Taxonomy" id="2656787"/>
    <lineage>
        <taxon>Eukaryota</taxon>
        <taxon>Fungi</taxon>
        <taxon>Dikarya</taxon>
        <taxon>Ascomycota</taxon>
        <taxon>Pezizomycotina</taxon>
        <taxon>Leotiomycetes</taxon>
        <taxon>Helotiales</taxon>
        <taxon>Pleuroascaceae</taxon>
        <taxon>Venustampulla</taxon>
    </lineage>
</organism>
<dbReference type="OrthoDB" id="5317368at2759"/>
<evidence type="ECO:0000256" key="1">
    <source>
        <dbReference type="SAM" id="SignalP"/>
    </source>
</evidence>
<feature type="signal peptide" evidence="1">
    <location>
        <begin position="1"/>
        <end position="17"/>
    </location>
</feature>
<dbReference type="GeneID" id="43599035"/>
<reference evidence="2 3" key="1">
    <citation type="journal article" date="2018" name="IMA Fungus">
        <title>IMA Genome-F 9: Draft genome sequence of Annulohypoxylon stygium, Aspergillus mulundensis, Berkeleyomyces basicola (syn. Thielaviopsis basicola), Ceratocystis smalleyi, two Cercospora beticola strains, Coleophoma cylindrospora, Fusarium fracticaudum, Phialophora cf. hyalina, and Morchella septimelata.</title>
        <authorList>
            <person name="Wingfield B.D."/>
            <person name="Bills G.F."/>
            <person name="Dong Y."/>
            <person name="Huang W."/>
            <person name="Nel W.J."/>
            <person name="Swalarsk-Parry B.S."/>
            <person name="Vaghefi N."/>
            <person name="Wilken P.M."/>
            <person name="An Z."/>
            <person name="de Beer Z.W."/>
            <person name="De Vos L."/>
            <person name="Chen L."/>
            <person name="Duong T.A."/>
            <person name="Gao Y."/>
            <person name="Hammerbacher A."/>
            <person name="Kikkert J.R."/>
            <person name="Li Y."/>
            <person name="Li H."/>
            <person name="Li K."/>
            <person name="Li Q."/>
            <person name="Liu X."/>
            <person name="Ma X."/>
            <person name="Naidoo K."/>
            <person name="Pethybridge S.J."/>
            <person name="Sun J."/>
            <person name="Steenkamp E.T."/>
            <person name="van der Nest M.A."/>
            <person name="van Wyk S."/>
            <person name="Wingfield M.J."/>
            <person name="Xiong C."/>
            <person name="Yue Q."/>
            <person name="Zhang X."/>
        </authorList>
    </citation>
    <scope>NUCLEOTIDE SEQUENCE [LARGE SCALE GENOMIC DNA]</scope>
    <source>
        <strain evidence="2 3">BP 5553</strain>
    </source>
</reference>
<proteinExistence type="predicted"/>
<feature type="chain" id="PRO_5017051219" description="AA1-like domain-containing protein" evidence="1">
    <location>
        <begin position="18"/>
        <end position="155"/>
    </location>
</feature>
<comment type="caution">
    <text evidence="2">The sequence shown here is derived from an EMBL/GenBank/DDBJ whole genome shotgun (WGS) entry which is preliminary data.</text>
</comment>
<dbReference type="EMBL" id="NPIC01000004">
    <property type="protein sequence ID" value="RDL36834.1"/>
    <property type="molecule type" value="Genomic_DNA"/>
</dbReference>
<dbReference type="Proteomes" id="UP000254866">
    <property type="component" value="Unassembled WGS sequence"/>
</dbReference>
<keyword evidence="3" id="KW-1185">Reference proteome</keyword>
<gene>
    <name evidence="2" type="ORF">BP5553_06186</name>
</gene>
<protein>
    <recommendedName>
        <fullName evidence="4">AA1-like domain-containing protein</fullName>
    </recommendedName>
</protein>
<keyword evidence="1" id="KW-0732">Signal</keyword>
<sequence length="155" mass="16462">MHSTGLFVLALSAISSALPTITPRNNCKNPSTFTVNGFTTFTPAEGNTEHPAAVFFTISDDRNLGRVSCSRTGDITSKDAATCSDETTVFKWTGGALTVGETYDSCPDLVTVQTFGDIQLSLNCYPSVPPMPNGYGTQCQTPTGQVSGLFSRSQF</sequence>